<evidence type="ECO:0000313" key="3">
    <source>
        <dbReference type="EMBL" id="KAA1258573.1"/>
    </source>
</evidence>
<keyword evidence="1" id="KW-0233">DNA recombination</keyword>
<dbReference type="Proteomes" id="UP000322699">
    <property type="component" value="Unassembled WGS sequence"/>
</dbReference>
<dbReference type="InterPro" id="IPR013762">
    <property type="entry name" value="Integrase-like_cat_sf"/>
</dbReference>
<dbReference type="Pfam" id="PF00589">
    <property type="entry name" value="Phage_integrase"/>
    <property type="match status" value="1"/>
</dbReference>
<sequence length="550" mass="62748">MPRKPELGNVQVYPNRPLTKADKTGYVLQFYCPIRGKRIRRSCGTRDRREARKLMRECRERLLDGSYVQSGGAVSANDERTRPAVVGVAISSEAEVETDDKTWEWCYQKYRHFRTARTKKDSFKHSRSRLGIAERIFRGYFDDRGRDGELLVKHVMTLDMIEYLQERLLAGDECRYDSRSPNTVNSTTASVMAFVRFCAKREWIERVPDIERLSVNDVMKGRPITGEEFDRMLAVTHKLVGKDEAAAWQFALRVVWFSGFRVGDLMDFHWEDERHIRPVWSNQPGVFPTITVPSSQKNGKVQEIPMLPELDEFLSSVPVEERSGWIVDPPPLHCQVKGESVWFQPCRSDLIAWAKRYSNLEIAAVCGVTETTVRNWLKRMKFRRSREFKVSTGSIPAKAIAKAKERSERGTGSVVTPRSQRLTKDRVGCIIAMIGEEAGVIVRTEDERTKSRVKYASAHDIRRGCAQRLINAGVTAETLKVVMRHADFATTEKYYGATRSAQAAASEVRQKMTTEAPTDALVGRLVGRKEKAPQLNAEELLKLKALLERL</sequence>
<name>A0A5B1CGC3_9BACT</name>
<dbReference type="GO" id="GO:0015074">
    <property type="term" value="P:DNA integration"/>
    <property type="evidence" value="ECO:0007669"/>
    <property type="project" value="InterPro"/>
</dbReference>
<evidence type="ECO:0000256" key="1">
    <source>
        <dbReference type="ARBA" id="ARBA00023172"/>
    </source>
</evidence>
<reference evidence="3 4" key="1">
    <citation type="submission" date="2019-08" db="EMBL/GenBank/DDBJ databases">
        <title>Deep-cultivation of Planctomycetes and their phenomic and genomic characterization uncovers novel biology.</title>
        <authorList>
            <person name="Wiegand S."/>
            <person name="Jogler M."/>
            <person name="Boedeker C."/>
            <person name="Pinto D."/>
            <person name="Vollmers J."/>
            <person name="Rivas-Marin E."/>
            <person name="Kohn T."/>
            <person name="Peeters S.H."/>
            <person name="Heuer A."/>
            <person name="Rast P."/>
            <person name="Oberbeckmann S."/>
            <person name="Bunk B."/>
            <person name="Jeske O."/>
            <person name="Meyerdierks A."/>
            <person name="Storesund J.E."/>
            <person name="Kallscheuer N."/>
            <person name="Luecker S."/>
            <person name="Lage O.M."/>
            <person name="Pohl T."/>
            <person name="Merkel B.J."/>
            <person name="Hornburger P."/>
            <person name="Mueller R.-W."/>
            <person name="Bruemmer F."/>
            <person name="Labrenz M."/>
            <person name="Spormann A.M."/>
            <person name="Op Den Camp H."/>
            <person name="Overmann J."/>
            <person name="Amann R."/>
            <person name="Jetten M.S.M."/>
            <person name="Mascher T."/>
            <person name="Medema M.H."/>
            <person name="Devos D.P."/>
            <person name="Kaster A.-K."/>
            <person name="Ovreas L."/>
            <person name="Rohde M."/>
            <person name="Galperin M.Y."/>
            <person name="Jogler C."/>
        </authorList>
    </citation>
    <scope>NUCLEOTIDE SEQUENCE [LARGE SCALE GENOMIC DNA]</scope>
    <source>
        <strain evidence="3 4">LF1</strain>
    </source>
</reference>
<organism evidence="3 4">
    <name type="scientific">Rubripirellula obstinata</name>
    <dbReference type="NCBI Taxonomy" id="406547"/>
    <lineage>
        <taxon>Bacteria</taxon>
        <taxon>Pseudomonadati</taxon>
        <taxon>Planctomycetota</taxon>
        <taxon>Planctomycetia</taxon>
        <taxon>Pirellulales</taxon>
        <taxon>Pirellulaceae</taxon>
        <taxon>Rubripirellula</taxon>
    </lineage>
</organism>
<dbReference type="GO" id="GO:0006310">
    <property type="term" value="P:DNA recombination"/>
    <property type="evidence" value="ECO:0007669"/>
    <property type="project" value="UniProtKB-KW"/>
</dbReference>
<dbReference type="OrthoDB" id="266605at2"/>
<evidence type="ECO:0000259" key="2">
    <source>
        <dbReference type="Pfam" id="PF00589"/>
    </source>
</evidence>
<dbReference type="RefSeq" id="WP_068257884.1">
    <property type="nucleotide sequence ID" value="NZ_LWSK01000001.1"/>
</dbReference>
<comment type="caution">
    <text evidence="3">The sequence shown here is derived from an EMBL/GenBank/DDBJ whole genome shotgun (WGS) entry which is preliminary data.</text>
</comment>
<feature type="domain" description="Tyr recombinase" evidence="2">
    <location>
        <begin position="376"/>
        <end position="496"/>
    </location>
</feature>
<keyword evidence="4" id="KW-1185">Reference proteome</keyword>
<dbReference type="EMBL" id="VRLW01000001">
    <property type="protein sequence ID" value="KAA1258573.1"/>
    <property type="molecule type" value="Genomic_DNA"/>
</dbReference>
<dbReference type="GO" id="GO:0003677">
    <property type="term" value="F:DNA binding"/>
    <property type="evidence" value="ECO:0007669"/>
    <property type="project" value="InterPro"/>
</dbReference>
<dbReference type="Gene3D" id="1.10.443.10">
    <property type="entry name" value="Intergrase catalytic core"/>
    <property type="match status" value="1"/>
</dbReference>
<dbReference type="AlphaFoldDB" id="A0A5B1CGC3"/>
<dbReference type="InterPro" id="IPR011010">
    <property type="entry name" value="DNA_brk_join_enz"/>
</dbReference>
<dbReference type="SUPFAM" id="SSF56349">
    <property type="entry name" value="DNA breaking-rejoining enzymes"/>
    <property type="match status" value="1"/>
</dbReference>
<protein>
    <submittedName>
        <fullName evidence="3">Phage integrase family protein</fullName>
    </submittedName>
</protein>
<dbReference type="InterPro" id="IPR002104">
    <property type="entry name" value="Integrase_catalytic"/>
</dbReference>
<gene>
    <name evidence="3" type="ORF">LF1_10950</name>
</gene>
<proteinExistence type="predicted"/>
<accession>A0A5B1CGC3</accession>
<evidence type="ECO:0000313" key="4">
    <source>
        <dbReference type="Proteomes" id="UP000322699"/>
    </source>
</evidence>